<comment type="caution">
    <text evidence="2">The sequence shown here is derived from an EMBL/GenBank/DDBJ whole genome shotgun (WGS) entry which is preliminary data.</text>
</comment>
<feature type="signal peptide" evidence="1">
    <location>
        <begin position="1"/>
        <end position="21"/>
    </location>
</feature>
<dbReference type="RefSeq" id="WP_249711462.1">
    <property type="nucleotide sequence ID" value="NZ_JAMFMB010000021.1"/>
</dbReference>
<protein>
    <recommendedName>
        <fullName evidence="4">Chitin-binding type-2 domain-containing protein</fullName>
    </recommendedName>
</protein>
<dbReference type="Proteomes" id="UP001203880">
    <property type="component" value="Unassembled WGS sequence"/>
</dbReference>
<organism evidence="2 3">
    <name type="scientific">Ruegeria spongiae</name>
    <dbReference type="NCBI Taxonomy" id="2942209"/>
    <lineage>
        <taxon>Bacteria</taxon>
        <taxon>Pseudomonadati</taxon>
        <taxon>Pseudomonadota</taxon>
        <taxon>Alphaproteobacteria</taxon>
        <taxon>Rhodobacterales</taxon>
        <taxon>Roseobacteraceae</taxon>
        <taxon>Ruegeria</taxon>
    </lineage>
</organism>
<dbReference type="EMBL" id="JAMFMB010000021">
    <property type="protein sequence ID" value="MCL6285050.1"/>
    <property type="molecule type" value="Genomic_DNA"/>
</dbReference>
<keyword evidence="3" id="KW-1185">Reference proteome</keyword>
<evidence type="ECO:0008006" key="4">
    <source>
        <dbReference type="Google" id="ProtNLM"/>
    </source>
</evidence>
<evidence type="ECO:0000313" key="2">
    <source>
        <dbReference type="EMBL" id="MCL6285050.1"/>
    </source>
</evidence>
<name>A0ABT0Q5F6_9RHOB</name>
<evidence type="ECO:0000256" key="1">
    <source>
        <dbReference type="SAM" id="SignalP"/>
    </source>
</evidence>
<sequence>MKIKIFLAATLLSIAPNLALAIGCSFREDPRAMLCADGTTWDANSRTCITNES</sequence>
<feature type="chain" id="PRO_5047450288" description="Chitin-binding type-2 domain-containing protein" evidence="1">
    <location>
        <begin position="22"/>
        <end position="53"/>
    </location>
</feature>
<gene>
    <name evidence="2" type="ORF">M3P21_16075</name>
</gene>
<dbReference type="PROSITE" id="PS51257">
    <property type="entry name" value="PROKAR_LIPOPROTEIN"/>
    <property type="match status" value="1"/>
</dbReference>
<keyword evidence="1" id="KW-0732">Signal</keyword>
<proteinExistence type="predicted"/>
<accession>A0ABT0Q5F6</accession>
<evidence type="ECO:0000313" key="3">
    <source>
        <dbReference type="Proteomes" id="UP001203880"/>
    </source>
</evidence>
<reference evidence="2" key="1">
    <citation type="submission" date="2022-05" db="EMBL/GenBank/DDBJ databases">
        <authorList>
            <person name="Park J.-S."/>
        </authorList>
    </citation>
    <scope>NUCLEOTIDE SEQUENCE</scope>
    <source>
        <strain evidence="2">2012CJ41-6</strain>
    </source>
</reference>